<dbReference type="SFLD" id="SFLDS00003">
    <property type="entry name" value="Haloacid_Dehalogenase"/>
    <property type="match status" value="1"/>
</dbReference>
<dbReference type="InterPro" id="IPR023198">
    <property type="entry name" value="PGP-like_dom2"/>
</dbReference>
<name>A0A0G0A2P1_9BACT</name>
<dbReference type="InterPro" id="IPR051806">
    <property type="entry name" value="HAD-like_SPP"/>
</dbReference>
<protein>
    <submittedName>
        <fullName evidence="1">Phosphatase</fullName>
    </submittedName>
</protein>
<dbReference type="InterPro" id="IPR023214">
    <property type="entry name" value="HAD_sf"/>
</dbReference>
<evidence type="ECO:0000313" key="1">
    <source>
        <dbReference type="EMBL" id="KKP50833.1"/>
    </source>
</evidence>
<dbReference type="SFLD" id="SFLDG01135">
    <property type="entry name" value="C1.5.6:_HAD__Beta-PGM__Phospha"/>
    <property type="match status" value="1"/>
</dbReference>
<organism evidence="1 2">
    <name type="scientific">Candidatus Roizmanbacteria bacterium GW2011_GWA2_33_33</name>
    <dbReference type="NCBI Taxonomy" id="1618476"/>
    <lineage>
        <taxon>Bacteria</taxon>
        <taxon>Candidatus Roizmaniibacteriota</taxon>
    </lineage>
</organism>
<dbReference type="Gene3D" id="1.10.150.240">
    <property type="entry name" value="Putative phosphatase, domain 2"/>
    <property type="match status" value="1"/>
</dbReference>
<sequence>MIKAIFFDLDDTLVDSLPLHLKANQLAFEKFGYDYNSIQKKVKDIDFIGRRVSDILIIKRDCSNISEKELPATELIKIRENIFLNLVKKEMTIYPGAIYLVKKLKEMNEIVAIVSSGSKKYIDLILNQFNLRQYIDFIISGDQVQQSKPNSECYEMAFKYLNDNFGQFSKNECLVIEDTENGVVAAYEAGLKILLVPSKHSVLPKNIKPDYQIKSLEEFDQKIIMTS</sequence>
<dbReference type="InterPro" id="IPR041492">
    <property type="entry name" value="HAD_2"/>
</dbReference>
<comment type="caution">
    <text evidence="1">The sequence shown here is derived from an EMBL/GenBank/DDBJ whole genome shotgun (WGS) entry which is preliminary data.</text>
</comment>
<dbReference type="EMBL" id="LBPD01000022">
    <property type="protein sequence ID" value="KKP50833.1"/>
    <property type="molecule type" value="Genomic_DNA"/>
</dbReference>
<evidence type="ECO:0000313" key="2">
    <source>
        <dbReference type="Proteomes" id="UP000034045"/>
    </source>
</evidence>
<dbReference type="SFLD" id="SFLDG01129">
    <property type="entry name" value="C1.5:_HAD__Beta-PGM__Phosphata"/>
    <property type="match status" value="1"/>
</dbReference>
<dbReference type="InterPro" id="IPR006439">
    <property type="entry name" value="HAD-SF_hydro_IA"/>
</dbReference>
<dbReference type="Proteomes" id="UP000034045">
    <property type="component" value="Unassembled WGS sequence"/>
</dbReference>
<dbReference type="Pfam" id="PF13419">
    <property type="entry name" value="HAD_2"/>
    <property type="match status" value="1"/>
</dbReference>
<dbReference type="PANTHER" id="PTHR43481">
    <property type="entry name" value="FRUCTOSE-1-PHOSPHATE PHOSPHATASE"/>
    <property type="match status" value="1"/>
</dbReference>
<dbReference type="NCBIfam" id="TIGR01509">
    <property type="entry name" value="HAD-SF-IA-v3"/>
    <property type="match status" value="1"/>
</dbReference>
<dbReference type="Gene3D" id="3.40.50.1000">
    <property type="entry name" value="HAD superfamily/HAD-like"/>
    <property type="match status" value="1"/>
</dbReference>
<dbReference type="PRINTS" id="PR00413">
    <property type="entry name" value="HADHALOGNASE"/>
</dbReference>
<dbReference type="SUPFAM" id="SSF56784">
    <property type="entry name" value="HAD-like"/>
    <property type="match status" value="1"/>
</dbReference>
<dbReference type="InterPro" id="IPR036412">
    <property type="entry name" value="HAD-like_sf"/>
</dbReference>
<proteinExistence type="predicted"/>
<dbReference type="GO" id="GO:0050308">
    <property type="term" value="F:sugar-phosphatase activity"/>
    <property type="evidence" value="ECO:0007669"/>
    <property type="project" value="TreeGrafter"/>
</dbReference>
<dbReference type="AlphaFoldDB" id="A0A0G0A2P1"/>
<dbReference type="PANTHER" id="PTHR43481:SF4">
    <property type="entry name" value="GLYCEROL-1-PHOSPHATE PHOSPHOHYDROLASE 1-RELATED"/>
    <property type="match status" value="1"/>
</dbReference>
<reference evidence="1 2" key="1">
    <citation type="journal article" date="2015" name="Nature">
        <title>rRNA introns, odd ribosomes, and small enigmatic genomes across a large radiation of phyla.</title>
        <authorList>
            <person name="Brown C.T."/>
            <person name="Hug L.A."/>
            <person name="Thomas B.C."/>
            <person name="Sharon I."/>
            <person name="Castelle C.J."/>
            <person name="Singh A."/>
            <person name="Wilkins M.J."/>
            <person name="Williams K.H."/>
            <person name="Banfield J.F."/>
        </authorList>
    </citation>
    <scope>NUCLEOTIDE SEQUENCE [LARGE SCALE GENOMIC DNA]</scope>
</reference>
<gene>
    <name evidence="1" type="ORF">UR42_C0022G0003</name>
</gene>
<accession>A0A0G0A2P1</accession>
<dbReference type="CDD" id="cd07505">
    <property type="entry name" value="HAD_BPGM-like"/>
    <property type="match status" value="1"/>
</dbReference>